<evidence type="ECO:0000313" key="2">
    <source>
        <dbReference type="Proteomes" id="UP000008068"/>
    </source>
</evidence>
<accession>G0N5A7</accession>
<protein>
    <submittedName>
        <fullName evidence="1">Uncharacterized protein</fullName>
    </submittedName>
</protein>
<keyword evidence="2" id="KW-1185">Reference proteome</keyword>
<name>G0N5A7_CAEBE</name>
<evidence type="ECO:0000313" key="1">
    <source>
        <dbReference type="EMBL" id="EGT53029.1"/>
    </source>
</evidence>
<dbReference type="InParanoid" id="G0N5A7"/>
<dbReference type="AlphaFoldDB" id="G0N5A7"/>
<dbReference type="HOGENOM" id="CLU_869401_0_0_1"/>
<reference evidence="2" key="1">
    <citation type="submission" date="2011-07" db="EMBL/GenBank/DDBJ databases">
        <authorList>
            <consortium name="Caenorhabditis brenneri Sequencing and Analysis Consortium"/>
            <person name="Wilson R.K."/>
        </authorList>
    </citation>
    <scope>NUCLEOTIDE SEQUENCE [LARGE SCALE GENOMIC DNA]</scope>
    <source>
        <strain evidence="2">PB2801</strain>
    </source>
</reference>
<gene>
    <name evidence="1" type="ORF">CAEBREN_13628</name>
</gene>
<dbReference type="EMBL" id="GL379839">
    <property type="protein sequence ID" value="EGT53029.1"/>
    <property type="molecule type" value="Genomic_DNA"/>
</dbReference>
<sequence length="320" mass="36507">MNNKENDPNYDPSQEIDPFFRPQEGMDPFAIYNLIRGTIVREFRKLPDPSLAVPSDTWNIVEISKIQRGNHYKIRMEDGGVEWEMLPNKAIRKAQGTIHKFHINGTAMDIFRKVVNYISNRTIKINCLCFKGTPPVTEMIQPFQPNILSIWMNSGPIPVDLCFSFVDESKINYVAIRDDRTNLESYFESFGSYLSSTKLAKFEVTLLLKVINYKALNKLKSNFISVEMEETSQLDVNAYVGLAKVLLTERPIGFRLDIGKFDNLQESFTNILSIDGWTLKRYLNTDCATCDGPNSKAIVFIDEKNLKLAITAKDFGCPSD</sequence>
<organism evidence="2">
    <name type="scientific">Caenorhabditis brenneri</name>
    <name type="common">Nematode worm</name>
    <dbReference type="NCBI Taxonomy" id="135651"/>
    <lineage>
        <taxon>Eukaryota</taxon>
        <taxon>Metazoa</taxon>
        <taxon>Ecdysozoa</taxon>
        <taxon>Nematoda</taxon>
        <taxon>Chromadorea</taxon>
        <taxon>Rhabditida</taxon>
        <taxon>Rhabditina</taxon>
        <taxon>Rhabditomorpha</taxon>
        <taxon>Rhabditoidea</taxon>
        <taxon>Rhabditidae</taxon>
        <taxon>Peloderinae</taxon>
        <taxon>Caenorhabditis</taxon>
    </lineage>
</organism>
<dbReference type="Proteomes" id="UP000008068">
    <property type="component" value="Unassembled WGS sequence"/>
</dbReference>
<proteinExistence type="predicted"/>